<evidence type="ECO:0000256" key="11">
    <source>
        <dbReference type="ARBA" id="ARBA00023136"/>
    </source>
</evidence>
<evidence type="ECO:0000313" key="18">
    <source>
        <dbReference type="EMBL" id="KAG2397174.1"/>
    </source>
</evidence>
<evidence type="ECO:0000256" key="12">
    <source>
        <dbReference type="ARBA" id="ARBA00024143"/>
    </source>
</evidence>
<feature type="repeat" description="Solcar" evidence="14">
    <location>
        <begin position="274"/>
        <end position="360"/>
    </location>
</feature>
<dbReference type="PRINTS" id="PR00927">
    <property type="entry name" value="ADPTRNSLCASE"/>
</dbReference>
<gene>
    <name evidence="18" type="ORF">HKW66_Vig0145900</name>
</gene>
<dbReference type="GO" id="GO:0140021">
    <property type="term" value="P:mitochondrial ADP transmembrane transport"/>
    <property type="evidence" value="ECO:0007669"/>
    <property type="project" value="InterPro"/>
</dbReference>
<evidence type="ECO:0000256" key="16">
    <source>
        <dbReference type="SAM" id="Phobius"/>
    </source>
</evidence>
<dbReference type="InterPro" id="IPR002067">
    <property type="entry name" value="MCP"/>
</dbReference>
<dbReference type="PROSITE" id="PS52002">
    <property type="entry name" value="SM"/>
    <property type="match status" value="1"/>
</dbReference>
<feature type="domain" description="Sm" evidence="17">
    <location>
        <begin position="435"/>
        <end position="515"/>
    </location>
</feature>
<keyword evidence="9 16" id="KW-1133">Transmembrane helix</keyword>
<keyword evidence="8" id="KW-0999">Mitochondrion inner membrane</keyword>
<evidence type="ECO:0000256" key="10">
    <source>
        <dbReference type="ARBA" id="ARBA00023128"/>
    </source>
</evidence>
<evidence type="ECO:0000256" key="5">
    <source>
        <dbReference type="ARBA" id="ARBA00022449"/>
    </source>
</evidence>
<dbReference type="GO" id="GO:0005471">
    <property type="term" value="F:ATP:ADP antiporter activity"/>
    <property type="evidence" value="ECO:0007669"/>
    <property type="project" value="InterPro"/>
</dbReference>
<dbReference type="GO" id="GO:0000956">
    <property type="term" value="P:nuclear-transcribed mRNA catabolic process"/>
    <property type="evidence" value="ECO:0007669"/>
    <property type="project" value="InterPro"/>
</dbReference>
<dbReference type="Proteomes" id="UP000743370">
    <property type="component" value="Unassembled WGS sequence"/>
</dbReference>
<dbReference type="FunFam" id="1.50.40.10:FF:000001">
    <property type="entry name" value="ADP,ATP carrier protein, mitochondrial"/>
    <property type="match status" value="1"/>
</dbReference>
<evidence type="ECO:0000313" key="19">
    <source>
        <dbReference type="Proteomes" id="UP000743370"/>
    </source>
</evidence>
<evidence type="ECO:0000256" key="9">
    <source>
        <dbReference type="ARBA" id="ARBA00022989"/>
    </source>
</evidence>
<proteinExistence type="inferred from homology"/>
<dbReference type="InterPro" id="IPR001163">
    <property type="entry name" value="Sm_dom_euk/arc"/>
</dbReference>
<protein>
    <submittedName>
        <fullName evidence="18">ADP,ATP carrier protein</fullName>
    </submittedName>
</protein>
<dbReference type="GO" id="GO:0005743">
    <property type="term" value="C:mitochondrial inner membrane"/>
    <property type="evidence" value="ECO:0007669"/>
    <property type="project" value="UniProtKB-SubCell"/>
</dbReference>
<evidence type="ECO:0000256" key="4">
    <source>
        <dbReference type="ARBA" id="ARBA00022448"/>
    </source>
</evidence>
<evidence type="ECO:0000256" key="15">
    <source>
        <dbReference type="RuleBase" id="RU000488"/>
    </source>
</evidence>
<dbReference type="CDD" id="cd01729">
    <property type="entry name" value="LSm7"/>
    <property type="match status" value="1"/>
</dbReference>
<dbReference type="SUPFAM" id="SSF103506">
    <property type="entry name" value="Mitochondrial carrier"/>
    <property type="match status" value="1"/>
</dbReference>
<dbReference type="InterPro" id="IPR018108">
    <property type="entry name" value="MCP_transmembrane"/>
</dbReference>
<evidence type="ECO:0000256" key="2">
    <source>
        <dbReference type="ARBA" id="ARBA00006375"/>
    </source>
</evidence>
<feature type="repeat" description="Solcar" evidence="14">
    <location>
        <begin position="174"/>
        <end position="266"/>
    </location>
</feature>
<dbReference type="PRINTS" id="PR00926">
    <property type="entry name" value="MITOCARRIER"/>
</dbReference>
<feature type="transmembrane region" description="Helical" evidence="16">
    <location>
        <begin position="172"/>
        <end position="195"/>
    </location>
</feature>
<dbReference type="PROSITE" id="PS50920">
    <property type="entry name" value="SOLCAR"/>
    <property type="match status" value="3"/>
</dbReference>
<dbReference type="Pfam" id="PF01423">
    <property type="entry name" value="LSM"/>
    <property type="match status" value="1"/>
</dbReference>
<accession>A0A8T0KC64</accession>
<dbReference type="InterPro" id="IPR010920">
    <property type="entry name" value="LSM_dom_sf"/>
</dbReference>
<organism evidence="18 19">
    <name type="scientific">Phaseolus angularis</name>
    <name type="common">Azuki bean</name>
    <name type="synonym">Vigna angularis</name>
    <dbReference type="NCBI Taxonomy" id="3914"/>
    <lineage>
        <taxon>Eukaryota</taxon>
        <taxon>Viridiplantae</taxon>
        <taxon>Streptophyta</taxon>
        <taxon>Embryophyta</taxon>
        <taxon>Tracheophyta</taxon>
        <taxon>Spermatophyta</taxon>
        <taxon>Magnoliopsida</taxon>
        <taxon>eudicotyledons</taxon>
        <taxon>Gunneridae</taxon>
        <taxon>Pentapetalae</taxon>
        <taxon>rosids</taxon>
        <taxon>fabids</taxon>
        <taxon>Fabales</taxon>
        <taxon>Fabaceae</taxon>
        <taxon>Papilionoideae</taxon>
        <taxon>50 kb inversion clade</taxon>
        <taxon>NPAAA clade</taxon>
        <taxon>indigoferoid/millettioid clade</taxon>
        <taxon>Phaseoleae</taxon>
        <taxon>Vigna</taxon>
    </lineage>
</organism>
<comment type="caution">
    <text evidence="18">The sequence shown here is derived from an EMBL/GenBank/DDBJ whole genome shotgun (WGS) entry which is preliminary data.</text>
</comment>
<evidence type="ECO:0000256" key="14">
    <source>
        <dbReference type="PROSITE-ProRule" id="PRU00282"/>
    </source>
</evidence>
<dbReference type="InterPro" id="IPR023395">
    <property type="entry name" value="MCP_dom_sf"/>
</dbReference>
<feature type="repeat" description="Solcar" evidence="14">
    <location>
        <begin position="69"/>
        <end position="162"/>
    </location>
</feature>
<comment type="subunit">
    <text evidence="3">Monomer.</text>
</comment>
<dbReference type="SUPFAM" id="SSF50182">
    <property type="entry name" value="Sm-like ribonucleoproteins"/>
    <property type="match status" value="1"/>
</dbReference>
<dbReference type="PANTHER" id="PTHR45635">
    <property type="entry name" value="ADP,ATP CARRIER PROTEIN 1-RELATED-RELATED"/>
    <property type="match status" value="1"/>
</dbReference>
<dbReference type="Gene3D" id="1.50.40.10">
    <property type="entry name" value="Mitochondrial carrier domain"/>
    <property type="match status" value="1"/>
</dbReference>
<dbReference type="GO" id="GO:1990544">
    <property type="term" value="P:mitochondrial ATP transmembrane transport"/>
    <property type="evidence" value="ECO:0007669"/>
    <property type="project" value="InterPro"/>
</dbReference>
<comment type="function">
    <text evidence="13">ADP:ATP antiporter that mediates import of ADP into the mitochondrial matrix for ATP synthesis, and export of ATP out to fuel the cell. Cycles between the cytoplasmic-open state (c-state) and the matrix-open state (m-state): operates by the alternating access mechanism with a single substrate-binding site intermittently exposed to either the cytosolic (c-state) or matrix (m-state) side of the inner mitochondrial membrane.</text>
</comment>
<dbReference type="GO" id="GO:0003723">
    <property type="term" value="F:RNA binding"/>
    <property type="evidence" value="ECO:0007669"/>
    <property type="project" value="InterPro"/>
</dbReference>
<dbReference type="AlphaFoldDB" id="A0A8T0KC64"/>
<evidence type="ECO:0000256" key="3">
    <source>
        <dbReference type="ARBA" id="ARBA00011245"/>
    </source>
</evidence>
<comment type="similarity">
    <text evidence="2 15">Belongs to the mitochondrial carrier (TC 2.A.29) family.</text>
</comment>
<dbReference type="FunFam" id="2.30.30.100:FF:000034">
    <property type="entry name" value="sm-like protein LSM7"/>
    <property type="match status" value="1"/>
</dbReference>
<comment type="catalytic activity">
    <reaction evidence="12">
        <text>ADP(in) + ATP(out) = ADP(out) + ATP(in)</text>
        <dbReference type="Rhea" id="RHEA:34999"/>
        <dbReference type="ChEBI" id="CHEBI:30616"/>
        <dbReference type="ChEBI" id="CHEBI:456216"/>
    </reaction>
    <physiologicalReaction direction="left-to-right" evidence="12">
        <dbReference type="Rhea" id="RHEA:35000"/>
    </physiologicalReaction>
</comment>
<dbReference type="EMBL" id="JABFOF010000005">
    <property type="protein sequence ID" value="KAG2397174.1"/>
    <property type="molecule type" value="Genomic_DNA"/>
</dbReference>
<evidence type="ECO:0000256" key="13">
    <source>
        <dbReference type="ARBA" id="ARBA00045250"/>
    </source>
</evidence>
<dbReference type="InterPro" id="IPR047575">
    <property type="entry name" value="Sm"/>
</dbReference>
<dbReference type="InterPro" id="IPR017132">
    <property type="entry name" value="Lsm7"/>
</dbReference>
<keyword evidence="10" id="KW-0496">Mitochondrion</keyword>
<dbReference type="SMART" id="SM00651">
    <property type="entry name" value="Sm"/>
    <property type="match status" value="1"/>
</dbReference>
<feature type="transmembrane region" description="Helical" evidence="16">
    <location>
        <begin position="276"/>
        <end position="297"/>
    </location>
</feature>
<keyword evidence="7" id="KW-0677">Repeat</keyword>
<keyword evidence="11 14" id="KW-0472">Membrane</keyword>
<evidence type="ECO:0000256" key="8">
    <source>
        <dbReference type="ARBA" id="ARBA00022792"/>
    </source>
</evidence>
<evidence type="ECO:0000259" key="17">
    <source>
        <dbReference type="PROSITE" id="PS52002"/>
    </source>
</evidence>
<comment type="subcellular location">
    <subcellularLocation>
        <location evidence="1">Mitochondrion inner membrane</location>
        <topology evidence="1">Multi-pass membrane protein</topology>
    </subcellularLocation>
</comment>
<dbReference type="Gene3D" id="2.30.30.100">
    <property type="match status" value="1"/>
</dbReference>
<keyword evidence="5" id="KW-0050">Antiport</keyword>
<keyword evidence="6 14" id="KW-0812">Transmembrane</keyword>
<name>A0A8T0KC64_PHAAN</name>
<feature type="transmembrane region" description="Helical" evidence="16">
    <location>
        <begin position="237"/>
        <end position="256"/>
    </location>
</feature>
<evidence type="ECO:0000256" key="1">
    <source>
        <dbReference type="ARBA" id="ARBA00004448"/>
    </source>
</evidence>
<dbReference type="PANTHER" id="PTHR45635:SF14">
    <property type="entry name" value="ADP_ATP TRANSLOCASE"/>
    <property type="match status" value="1"/>
</dbReference>
<sequence>MADGLEHPSVVQKLAGQSYLVSRLSPNIHSRNYSATGSYLNGGLHTSGLAALSSVSPITAHAPAEKGPGAFMVDFLMGGVSAAVSKTAAAPIERVKLLIQNQDEMIKSGRLSEPYKGIGDCFARTMKDEGVIALWRGNTANVIRYFPTQALNFAFKDYFKRLFNFKKDKDGYWKWFAGNLASGGAAGASSLLFVYSLDYARTRLANDSKAAKKGGERQFNGLIDVYRKTIKSDGIAGLYRGFNISCVGIIVYRGLYFGMYDSLKPVVLVGGLQDSFFASFLLGWGITIGAGLASYPIDTVRRRMMMTSGEAVKYNSSLHAFQTIVAKEGTKSLFKGAGANILRAVAGAGVLAGYDKLQLIMFGKKYGSGTTQVQERHESDVDQYGSHRAPLRAWMRTWQNYQILRILRGIGCSLQRVKYYGKVTPRELTMSGRKETVLDLAKFVDKGVQVKLTGGRQVTGTLKGYDQLLNLVLDEAVEFLRDPDDPLKTTDQTRQLGLIVCRGTAVMLVSPTDGTDEIANPFIQPDGA</sequence>
<evidence type="ECO:0000256" key="6">
    <source>
        <dbReference type="ARBA" id="ARBA00022692"/>
    </source>
</evidence>
<dbReference type="GO" id="GO:0000398">
    <property type="term" value="P:mRNA splicing, via spliceosome"/>
    <property type="evidence" value="ECO:0007669"/>
    <property type="project" value="InterPro"/>
</dbReference>
<reference evidence="18 19" key="1">
    <citation type="submission" date="2020-05" db="EMBL/GenBank/DDBJ databases">
        <title>Vigna angularis (adzuki bean) Var. LongXiaoDou No. 4 denovo assembly.</title>
        <authorList>
            <person name="Xiang H."/>
        </authorList>
    </citation>
    <scope>NUCLEOTIDE SEQUENCE [LARGE SCALE GENOMIC DNA]</scope>
    <source>
        <tissue evidence="18">Leaf</tissue>
    </source>
</reference>
<keyword evidence="4 15" id="KW-0813">Transport</keyword>
<dbReference type="Pfam" id="PF00153">
    <property type="entry name" value="Mito_carr"/>
    <property type="match status" value="3"/>
</dbReference>
<evidence type="ECO:0000256" key="7">
    <source>
        <dbReference type="ARBA" id="ARBA00022737"/>
    </source>
</evidence>
<dbReference type="InterPro" id="IPR002113">
    <property type="entry name" value="ADT_euk_type"/>
</dbReference>